<dbReference type="SUPFAM" id="SSF53850">
    <property type="entry name" value="Periplasmic binding protein-like II"/>
    <property type="match status" value="1"/>
</dbReference>
<keyword evidence="4 8" id="KW-1133">Transmembrane helix</keyword>
<proteinExistence type="predicted"/>
<evidence type="ECO:0000313" key="10">
    <source>
        <dbReference type="Proteomes" id="UP001148838"/>
    </source>
</evidence>
<evidence type="ECO:0000256" key="2">
    <source>
        <dbReference type="ARBA" id="ARBA00022475"/>
    </source>
</evidence>
<sequence>MKVTETPAENLEQTLRSPVNRHVDCIAKYNYALHRRLGEAFNFTLQLQAVYSHSDPTADGQFDGMVGMLQRKEVQLGITSLLMLPQHLAVVDFTAPTWEFRSAYVPGPSSPSNLRKQTENYTQNLVWDRASILFRHPRTTSPAYSLLKPFTRTVWLCALLSWILMTATIHFVNWLENRRQAQDQDPEMSGWNQSWGATLLTIVGAIAEQGRTQAEFILSVAFSFSATIPEFYGLYLDEQGYLFNSDLLSVKKKTCPVEYQYHVDSIGSEMESKWMTWRIVYLVTLVQVVLLNAYYGACMVSDLLQPPPTTILTVRDLIDSKLHVGYVDNRRNRDLFQDISDPLANELYKKKIKSPKTSAFPFEAAIQKLQQEHFAIHDEAIALYTIIEQTFNNDDKCAMKEIVMFTPRMTYTSVQKGSPYRKLLTFGFRKMLENGVMARELSIWRPEPPKCLYMDKFYPVDMETVAVALFIAVFGAFMAAVIVFLERQHDFKYEQNNLALTQNNFHMTEDFQQY</sequence>
<comment type="subcellular location">
    <subcellularLocation>
        <location evidence="1">Cell membrane</location>
        <topology evidence="1">Multi-pass membrane protein</topology>
    </subcellularLocation>
</comment>
<evidence type="ECO:0000256" key="1">
    <source>
        <dbReference type="ARBA" id="ARBA00004651"/>
    </source>
</evidence>
<dbReference type="Proteomes" id="UP001148838">
    <property type="component" value="Unassembled WGS sequence"/>
</dbReference>
<dbReference type="InterPro" id="IPR052192">
    <property type="entry name" value="Insect_Ionotropic_Sensory_Rcpt"/>
</dbReference>
<keyword evidence="5 8" id="KW-0472">Membrane</keyword>
<accession>A0ABQ8TLQ3</accession>
<evidence type="ECO:0000256" key="8">
    <source>
        <dbReference type="SAM" id="Phobius"/>
    </source>
</evidence>
<name>A0ABQ8TLQ3_PERAM</name>
<keyword evidence="6" id="KW-0675">Receptor</keyword>
<evidence type="ECO:0000313" key="9">
    <source>
        <dbReference type="EMBL" id="KAJ4446851.1"/>
    </source>
</evidence>
<reference evidence="9 10" key="1">
    <citation type="journal article" date="2022" name="Allergy">
        <title>Genome assembly and annotation of Periplaneta americana reveal a comprehensive cockroach allergen profile.</title>
        <authorList>
            <person name="Wang L."/>
            <person name="Xiong Q."/>
            <person name="Saelim N."/>
            <person name="Wang L."/>
            <person name="Nong W."/>
            <person name="Wan A.T."/>
            <person name="Shi M."/>
            <person name="Liu X."/>
            <person name="Cao Q."/>
            <person name="Hui J.H.L."/>
            <person name="Sookrung N."/>
            <person name="Leung T.F."/>
            <person name="Tungtrongchitr A."/>
            <person name="Tsui S.K.W."/>
        </authorList>
    </citation>
    <scope>NUCLEOTIDE SEQUENCE [LARGE SCALE GENOMIC DNA]</scope>
    <source>
        <strain evidence="9">PWHHKU_190912</strain>
    </source>
</reference>
<dbReference type="Gene3D" id="1.10.287.70">
    <property type="match status" value="1"/>
</dbReference>
<comment type="caution">
    <text evidence="9">The sequence shown here is derived from an EMBL/GenBank/DDBJ whole genome shotgun (WGS) entry which is preliminary data.</text>
</comment>
<protein>
    <recommendedName>
        <fullName evidence="11">Ionotropic glutamate receptor C-terminal domain-containing protein</fullName>
    </recommendedName>
</protein>
<evidence type="ECO:0000256" key="6">
    <source>
        <dbReference type="ARBA" id="ARBA00023170"/>
    </source>
</evidence>
<keyword evidence="2" id="KW-1003">Cell membrane</keyword>
<feature type="transmembrane region" description="Helical" evidence="8">
    <location>
        <begin position="279"/>
        <end position="297"/>
    </location>
</feature>
<feature type="transmembrane region" description="Helical" evidence="8">
    <location>
        <begin position="464"/>
        <end position="485"/>
    </location>
</feature>
<evidence type="ECO:0000256" key="3">
    <source>
        <dbReference type="ARBA" id="ARBA00022692"/>
    </source>
</evidence>
<evidence type="ECO:0000256" key="5">
    <source>
        <dbReference type="ARBA" id="ARBA00023136"/>
    </source>
</evidence>
<dbReference type="PANTHER" id="PTHR42643:SF33">
    <property type="entry name" value="GLUTAMATE RECEPTOR 2-LIKE PROTEIN"/>
    <property type="match status" value="1"/>
</dbReference>
<keyword evidence="10" id="KW-1185">Reference proteome</keyword>
<dbReference type="EMBL" id="JAJSOF020000009">
    <property type="protein sequence ID" value="KAJ4446851.1"/>
    <property type="molecule type" value="Genomic_DNA"/>
</dbReference>
<gene>
    <name evidence="9" type="ORF">ANN_13550</name>
</gene>
<keyword evidence="3 8" id="KW-0812">Transmembrane</keyword>
<keyword evidence="7" id="KW-0325">Glycoprotein</keyword>
<evidence type="ECO:0000256" key="4">
    <source>
        <dbReference type="ARBA" id="ARBA00022989"/>
    </source>
</evidence>
<evidence type="ECO:0000256" key="7">
    <source>
        <dbReference type="ARBA" id="ARBA00023180"/>
    </source>
</evidence>
<dbReference type="PANTHER" id="PTHR42643">
    <property type="entry name" value="IONOTROPIC RECEPTOR 20A-RELATED"/>
    <property type="match status" value="1"/>
</dbReference>
<feature type="transmembrane region" description="Helical" evidence="8">
    <location>
        <begin position="153"/>
        <end position="175"/>
    </location>
</feature>
<dbReference type="Gene3D" id="3.40.190.10">
    <property type="entry name" value="Periplasmic binding protein-like II"/>
    <property type="match status" value="1"/>
</dbReference>
<evidence type="ECO:0008006" key="11">
    <source>
        <dbReference type="Google" id="ProtNLM"/>
    </source>
</evidence>
<organism evidence="9 10">
    <name type="scientific">Periplaneta americana</name>
    <name type="common">American cockroach</name>
    <name type="synonym">Blatta americana</name>
    <dbReference type="NCBI Taxonomy" id="6978"/>
    <lineage>
        <taxon>Eukaryota</taxon>
        <taxon>Metazoa</taxon>
        <taxon>Ecdysozoa</taxon>
        <taxon>Arthropoda</taxon>
        <taxon>Hexapoda</taxon>
        <taxon>Insecta</taxon>
        <taxon>Pterygota</taxon>
        <taxon>Neoptera</taxon>
        <taxon>Polyneoptera</taxon>
        <taxon>Dictyoptera</taxon>
        <taxon>Blattodea</taxon>
        <taxon>Blattoidea</taxon>
        <taxon>Blattidae</taxon>
        <taxon>Blattinae</taxon>
        <taxon>Periplaneta</taxon>
    </lineage>
</organism>